<accession>A0AAI9UT60</accession>
<dbReference type="Proteomes" id="UP001239795">
    <property type="component" value="Unassembled WGS sequence"/>
</dbReference>
<keyword evidence="3" id="KW-1185">Reference proteome</keyword>
<reference evidence="2 3" key="1">
    <citation type="submission" date="2016-10" db="EMBL/GenBank/DDBJ databases">
        <title>The genome sequence of Colletotrichum fioriniae PJ7.</title>
        <authorList>
            <person name="Baroncelli R."/>
        </authorList>
    </citation>
    <scope>NUCLEOTIDE SEQUENCE [LARGE SCALE GENOMIC DNA]</scope>
    <source>
        <strain evidence="2">Col 31</strain>
    </source>
</reference>
<dbReference type="AlphaFoldDB" id="A0AAI9UT60"/>
<evidence type="ECO:0000313" key="3">
    <source>
        <dbReference type="Proteomes" id="UP001239795"/>
    </source>
</evidence>
<organism evidence="2 3">
    <name type="scientific">Colletotrichum melonis</name>
    <dbReference type="NCBI Taxonomy" id="1209925"/>
    <lineage>
        <taxon>Eukaryota</taxon>
        <taxon>Fungi</taxon>
        <taxon>Dikarya</taxon>
        <taxon>Ascomycota</taxon>
        <taxon>Pezizomycotina</taxon>
        <taxon>Sordariomycetes</taxon>
        <taxon>Hypocreomycetidae</taxon>
        <taxon>Glomerellales</taxon>
        <taxon>Glomerellaceae</taxon>
        <taxon>Colletotrichum</taxon>
        <taxon>Colletotrichum acutatum species complex</taxon>
    </lineage>
</organism>
<evidence type="ECO:0000256" key="1">
    <source>
        <dbReference type="SAM" id="MobiDB-lite"/>
    </source>
</evidence>
<feature type="compositionally biased region" description="Basic residues" evidence="1">
    <location>
        <begin position="66"/>
        <end position="80"/>
    </location>
</feature>
<comment type="caution">
    <text evidence="2">The sequence shown here is derived from an EMBL/GenBank/DDBJ whole genome shotgun (WGS) entry which is preliminary data.</text>
</comment>
<proteinExistence type="predicted"/>
<evidence type="ECO:0000313" key="2">
    <source>
        <dbReference type="EMBL" id="KAK1464281.1"/>
    </source>
</evidence>
<gene>
    <name evidence="2" type="ORF">CMEL01_13042</name>
</gene>
<feature type="compositionally biased region" description="Polar residues" evidence="1">
    <location>
        <begin position="1"/>
        <end position="28"/>
    </location>
</feature>
<feature type="region of interest" description="Disordered" evidence="1">
    <location>
        <begin position="1"/>
        <end position="116"/>
    </location>
</feature>
<feature type="compositionally biased region" description="Low complexity" evidence="1">
    <location>
        <begin position="31"/>
        <end position="65"/>
    </location>
</feature>
<sequence length="156" mass="15452">MSQLALQTQSAQGSTSDPDASGTTSTSGLPVDASASASASAVASAVASAAAAADAAPRRSAVAPVAHHHPRLPHQKHPLHRLQVADVSSYSPSSKDGSTTGLLIPASDPASISNNSTTTANTSIATATAASHTASSATSPLLTPSPRYVPLGLHWL</sequence>
<protein>
    <submittedName>
        <fullName evidence="2">Uncharacterized protein</fullName>
    </submittedName>
</protein>
<name>A0AAI9UT60_9PEZI</name>
<feature type="compositionally biased region" description="Polar residues" evidence="1">
    <location>
        <begin position="86"/>
        <end position="101"/>
    </location>
</feature>
<dbReference type="EMBL" id="MLGG01000006">
    <property type="protein sequence ID" value="KAK1464281.1"/>
    <property type="molecule type" value="Genomic_DNA"/>
</dbReference>